<accession>A0AAD2D299</accession>
<comment type="caution">
    <text evidence="1">The sequence shown here is derived from an EMBL/GenBank/DDBJ whole genome shotgun (WGS) entry which is preliminary data.</text>
</comment>
<protein>
    <submittedName>
        <fullName evidence="1">Uncharacterized protein</fullName>
    </submittedName>
</protein>
<keyword evidence="2" id="KW-1185">Reference proteome</keyword>
<sequence>MIPQNFNPYTFLFLTFLLYPHLPLNPSSRSLFFPRILYSTFLIPATSWPSQAPKSCCLDQAEEGSCN</sequence>
<dbReference type="AlphaFoldDB" id="A0AAD2D299"/>
<gene>
    <name evidence="1" type="ORF">ECRASSUSDP1_LOCUS18746</name>
</gene>
<organism evidence="1 2">
    <name type="scientific">Euplotes crassus</name>
    <dbReference type="NCBI Taxonomy" id="5936"/>
    <lineage>
        <taxon>Eukaryota</taxon>
        <taxon>Sar</taxon>
        <taxon>Alveolata</taxon>
        <taxon>Ciliophora</taxon>
        <taxon>Intramacronucleata</taxon>
        <taxon>Spirotrichea</taxon>
        <taxon>Hypotrichia</taxon>
        <taxon>Euplotida</taxon>
        <taxon>Euplotidae</taxon>
        <taxon>Moneuplotes</taxon>
    </lineage>
</organism>
<dbReference type="EMBL" id="CAMPGE010018997">
    <property type="protein sequence ID" value="CAI2377362.1"/>
    <property type="molecule type" value="Genomic_DNA"/>
</dbReference>
<name>A0AAD2D299_EUPCR</name>
<proteinExistence type="predicted"/>
<evidence type="ECO:0000313" key="2">
    <source>
        <dbReference type="Proteomes" id="UP001295684"/>
    </source>
</evidence>
<reference evidence="1" key="1">
    <citation type="submission" date="2023-07" db="EMBL/GenBank/DDBJ databases">
        <authorList>
            <consortium name="AG Swart"/>
            <person name="Singh M."/>
            <person name="Singh A."/>
            <person name="Seah K."/>
            <person name="Emmerich C."/>
        </authorList>
    </citation>
    <scope>NUCLEOTIDE SEQUENCE</scope>
    <source>
        <strain evidence="1">DP1</strain>
    </source>
</reference>
<dbReference type="Proteomes" id="UP001295684">
    <property type="component" value="Unassembled WGS sequence"/>
</dbReference>
<evidence type="ECO:0000313" key="1">
    <source>
        <dbReference type="EMBL" id="CAI2377362.1"/>
    </source>
</evidence>